<name>M8C7U7_AEGTA</name>
<proteinExistence type="predicted"/>
<dbReference type="EnsemblPlants" id="EMT11183">
    <property type="protein sequence ID" value="EMT11183"/>
    <property type="gene ID" value="F775_10175"/>
</dbReference>
<organism evidence="1">
    <name type="scientific">Aegilops tauschii</name>
    <name type="common">Tausch's goatgrass</name>
    <name type="synonym">Aegilops squarrosa</name>
    <dbReference type="NCBI Taxonomy" id="37682"/>
    <lineage>
        <taxon>Eukaryota</taxon>
        <taxon>Viridiplantae</taxon>
        <taxon>Streptophyta</taxon>
        <taxon>Embryophyta</taxon>
        <taxon>Tracheophyta</taxon>
        <taxon>Spermatophyta</taxon>
        <taxon>Magnoliopsida</taxon>
        <taxon>Liliopsida</taxon>
        <taxon>Poales</taxon>
        <taxon>Poaceae</taxon>
        <taxon>BOP clade</taxon>
        <taxon>Pooideae</taxon>
        <taxon>Triticodae</taxon>
        <taxon>Triticeae</taxon>
        <taxon>Triticinae</taxon>
        <taxon>Aegilops</taxon>
    </lineage>
</organism>
<dbReference type="AlphaFoldDB" id="M8C7U7"/>
<protein>
    <submittedName>
        <fullName evidence="1">Uncharacterized protein</fullName>
    </submittedName>
</protein>
<evidence type="ECO:0000313" key="1">
    <source>
        <dbReference type="EnsemblPlants" id="EMT11183"/>
    </source>
</evidence>
<sequence length="107" mass="11012">MAPLTSTVATGCWIDPAPPTASGRPTHGAKASPTGAPHVKLSTALHAVRRRRERGAIRLHPIKERGTGKDVGPVGAAVPRSSSTVQYAGEGCAVHWSAFRPAAARSG</sequence>
<reference evidence="1" key="1">
    <citation type="submission" date="2015-06" db="UniProtKB">
        <authorList>
            <consortium name="EnsemblPlants"/>
        </authorList>
    </citation>
    <scope>IDENTIFICATION</scope>
</reference>
<accession>M8C7U7</accession>